<comment type="caution">
    <text evidence="1">The sequence shown here is derived from an EMBL/GenBank/DDBJ whole genome shotgun (WGS) entry which is preliminary data.</text>
</comment>
<reference evidence="1" key="1">
    <citation type="submission" date="2017-05" db="EMBL/GenBank/DDBJ databases">
        <authorList>
            <person name="Imhoff J.F."/>
            <person name="Rahn T."/>
            <person name="Kuenzel S."/>
            <person name="Neulinger S.C."/>
        </authorList>
    </citation>
    <scope>NUCLEOTIDE SEQUENCE</scope>
    <source>
        <strain evidence="1">DSM 4395</strain>
    </source>
</reference>
<name>A0AAJ0UHE6_HALSE</name>
<accession>A0AAJ0UHE6</accession>
<organism evidence="1 2">
    <name type="scientific">Halochromatium salexigens</name>
    <name type="common">Chromatium salexigens</name>
    <dbReference type="NCBI Taxonomy" id="49447"/>
    <lineage>
        <taxon>Bacteria</taxon>
        <taxon>Pseudomonadati</taxon>
        <taxon>Pseudomonadota</taxon>
        <taxon>Gammaproteobacteria</taxon>
        <taxon>Chromatiales</taxon>
        <taxon>Chromatiaceae</taxon>
        <taxon>Halochromatium</taxon>
    </lineage>
</organism>
<proteinExistence type="predicted"/>
<sequence>MDYHDLEQLRRRHPAWRLLAATNAPLVISCLQRAFILPNHRSLPQGELVAQLEDLLFELRQTLGEEAFPRTALGYLSDWSNDERGWLRRYYRNDSDEAQYDLTPATERALDWIASLEQRQFIGTESRLLSVFELLQQLVQGTETDPAIRIAELKRQRAELDAEIQRAEAGELALMDSTQVKERFFQVEQTARALLSDFRQVEQNFRELDRAVRERITTWDQGKGALLAEVFGDRDAITDSDQGRSFQAFWGLLMSPAHQERLSALLRQVLELPAVAELKPDRRLLRVHYDWLEAGESAQRTVARLSEQLRKFLDDQAWLENRRIMDLLHEIEQRALTVRARPPSDDLIALDEMAPRIELVMERPLFRPPFKPRIDQVVLEAGSEEAINADALFEQVHVDKLRLAATVRKTLQRRDQIALSALVAEYPLQQGLAELVAYLSLAAEQADALINDRQHETIRWTDAQGVHRQATLPTVIFVRPGAASQGGSE</sequence>
<dbReference type="Pfam" id="PF11855">
    <property type="entry name" value="DUF3375"/>
    <property type="match status" value="1"/>
</dbReference>
<evidence type="ECO:0000313" key="1">
    <source>
        <dbReference type="EMBL" id="MBK5931533.1"/>
    </source>
</evidence>
<dbReference type="Proteomes" id="UP001296967">
    <property type="component" value="Unassembled WGS sequence"/>
</dbReference>
<evidence type="ECO:0000313" key="2">
    <source>
        <dbReference type="Proteomes" id="UP001296967"/>
    </source>
</evidence>
<dbReference type="InterPro" id="IPR021804">
    <property type="entry name" value="DUF3375"/>
</dbReference>
<dbReference type="AlphaFoldDB" id="A0AAJ0UHE6"/>
<dbReference type="EMBL" id="NHSF01000066">
    <property type="protein sequence ID" value="MBK5931533.1"/>
    <property type="molecule type" value="Genomic_DNA"/>
</dbReference>
<evidence type="ECO:0008006" key="3">
    <source>
        <dbReference type="Google" id="ProtNLM"/>
    </source>
</evidence>
<keyword evidence="2" id="KW-1185">Reference proteome</keyword>
<reference evidence="1" key="2">
    <citation type="journal article" date="2020" name="Microorganisms">
        <title>Osmotic Adaptation and Compatible Solute Biosynthesis of Phototrophic Bacteria as Revealed from Genome Analyses.</title>
        <authorList>
            <person name="Imhoff J.F."/>
            <person name="Rahn T."/>
            <person name="Kunzel S."/>
            <person name="Keller A."/>
            <person name="Neulinger S.C."/>
        </authorList>
    </citation>
    <scope>NUCLEOTIDE SEQUENCE</scope>
    <source>
        <strain evidence="1">DSM 4395</strain>
    </source>
</reference>
<protein>
    <recommendedName>
        <fullName evidence="3">DUF3375 domain-containing protein</fullName>
    </recommendedName>
</protein>
<gene>
    <name evidence="1" type="ORF">CCR82_13650</name>
</gene>